<accession>A0A511XKB3</accession>
<dbReference type="InterPro" id="IPR006685">
    <property type="entry name" value="MscS_channel_2nd"/>
</dbReference>
<feature type="region of interest" description="Disordered" evidence="7">
    <location>
        <begin position="215"/>
        <end position="237"/>
    </location>
</feature>
<evidence type="ECO:0000313" key="13">
    <source>
        <dbReference type="Proteomes" id="UP000321746"/>
    </source>
</evidence>
<dbReference type="GO" id="GO:0008381">
    <property type="term" value="F:mechanosensitive monoatomic ion channel activity"/>
    <property type="evidence" value="ECO:0007669"/>
    <property type="project" value="InterPro"/>
</dbReference>
<evidence type="ECO:0008006" key="14">
    <source>
        <dbReference type="Google" id="ProtNLM"/>
    </source>
</evidence>
<feature type="region of interest" description="Disordered" evidence="7">
    <location>
        <begin position="839"/>
        <end position="888"/>
    </location>
</feature>
<evidence type="ECO:0000259" key="9">
    <source>
        <dbReference type="Pfam" id="PF00924"/>
    </source>
</evidence>
<feature type="domain" description="Mechanosensitive ion channel transmembrane helices 2/3" evidence="10">
    <location>
        <begin position="618"/>
        <end position="659"/>
    </location>
</feature>
<dbReference type="OrthoDB" id="9814206at2"/>
<dbReference type="Pfam" id="PF21088">
    <property type="entry name" value="MS_channel_1st"/>
    <property type="match status" value="1"/>
</dbReference>
<dbReference type="Gene3D" id="3.30.70.100">
    <property type="match status" value="1"/>
</dbReference>
<keyword evidence="13" id="KW-1185">Reference proteome</keyword>
<feature type="transmembrane region" description="Helical" evidence="8">
    <location>
        <begin position="474"/>
        <end position="497"/>
    </location>
</feature>
<feature type="transmembrane region" description="Helical" evidence="8">
    <location>
        <begin position="369"/>
        <end position="387"/>
    </location>
</feature>
<dbReference type="InterPro" id="IPR049142">
    <property type="entry name" value="MS_channel_1st"/>
</dbReference>
<evidence type="ECO:0000256" key="2">
    <source>
        <dbReference type="ARBA" id="ARBA00008017"/>
    </source>
</evidence>
<dbReference type="Pfam" id="PF25392">
    <property type="entry name" value="MS_channel_TM1"/>
    <property type="match status" value="1"/>
</dbReference>
<evidence type="ECO:0000259" key="10">
    <source>
        <dbReference type="Pfam" id="PF21088"/>
    </source>
</evidence>
<feature type="transmembrane region" description="Helical" evidence="8">
    <location>
        <begin position="294"/>
        <end position="315"/>
    </location>
</feature>
<feature type="transmembrane region" description="Helical" evidence="8">
    <location>
        <begin position="177"/>
        <end position="203"/>
    </location>
</feature>
<name>A0A511XKB3_9PROT</name>
<feature type="transmembrane region" description="Helical" evidence="8">
    <location>
        <begin position="438"/>
        <end position="462"/>
    </location>
</feature>
<feature type="transmembrane region" description="Helical" evidence="8">
    <location>
        <begin position="523"/>
        <end position="545"/>
    </location>
</feature>
<dbReference type="SUPFAM" id="SSF82861">
    <property type="entry name" value="Mechanosensitive channel protein MscS (YggB), transmembrane region"/>
    <property type="match status" value="1"/>
</dbReference>
<sequence>MTMIWIYLKPSATEDVRLSAAISSGGRRYPVAARILLIGFLLCLAPGIRTALAETNTQTTAVTPLSSKEAQELLNVLNDPKQRENFTHDLSLMARGVQATVPVAATSAPAAKTAAPKQAVANAANTVVLHNDLSSGFSSIKSNAAAYLENFLALFKDLKTVGTWFRSEINNPQTRNLLIGAFTRAFIIVGAALLAEWGISLALRKPLHRITDRAVAHEDMSGGKRQPHNSRSTTNKNADLSDVQIAQAAATSGTSDTGAPAEEIQTLETRADDQRRQIETLRFLARIPYTLMHLCLKLVPLGVFLGIAFACSAIATNTSEAATVTETLALAYAAARGLFIFLETIFAPRSPAIRLLPVEDSTAWMLTRWWNILVAGPSIVVCLSVLGGEFDLSDRGTAAMIRAVVLVEHILIAIFIWRLRPIVARALEPKRKAAKSAFWSFMLALAHVWWIPALFLDGALWVVWAVHLRGGYDWILRTTALTIVVIAASRLLAVLAYGAQDRLFRLSPDLVKRRPDLQKRADVYYPFVRGALTAIITFVSFLALTEAWGLNTFQFFFSNRLGSRLLGAAVTVAVAVTVAAAIWEIINAMLNNQLERYSQSAQETRATRLKTVLPIIRTVLRAAIIIIVTVTSLSQIGINVTPLLTGAGIMGAALAFGSQSLVKDFITGFFMLVEDAIQVGDWVTTGGVAGTVEHLSIRTVRVRAINGDLHIIPFSSVTSIANTGRDFNQIIVKQTVDLTEDVSRVVKIMSDAVDQMRKEDAFKGIIYSGYNDLGVDSTDGNGSVIIGSIRTAAMMKWKVQREFYKRIAHPMADQGIKFYTPTSYTASAPGTALNIAGKLSAPPGAPANEDVPASGKPVAEETHPAHADGKTGGKDAAGTGPGDGHNGE</sequence>
<evidence type="ECO:0000256" key="3">
    <source>
        <dbReference type="ARBA" id="ARBA00022475"/>
    </source>
</evidence>
<feature type="transmembrane region" description="Helical" evidence="8">
    <location>
        <begin position="327"/>
        <end position="348"/>
    </location>
</feature>
<reference evidence="12 13" key="1">
    <citation type="submission" date="2019-07" db="EMBL/GenBank/DDBJ databases">
        <title>Whole genome shotgun sequence of Acetobacter oeni NBRC 105207.</title>
        <authorList>
            <person name="Hosoyama A."/>
            <person name="Uohara A."/>
            <person name="Ohji S."/>
            <person name="Ichikawa N."/>
        </authorList>
    </citation>
    <scope>NUCLEOTIDE SEQUENCE [LARGE SCALE GENOMIC DNA]</scope>
    <source>
        <strain evidence="12 13">NBRC 105207</strain>
    </source>
</reference>
<dbReference type="Gene3D" id="2.30.30.60">
    <property type="match status" value="1"/>
</dbReference>
<evidence type="ECO:0000256" key="6">
    <source>
        <dbReference type="ARBA" id="ARBA00023136"/>
    </source>
</evidence>
<evidence type="ECO:0000256" key="8">
    <source>
        <dbReference type="SAM" id="Phobius"/>
    </source>
</evidence>
<feature type="region of interest" description="Disordered" evidence="7">
    <location>
        <begin position="250"/>
        <end position="270"/>
    </location>
</feature>
<evidence type="ECO:0000256" key="7">
    <source>
        <dbReference type="SAM" id="MobiDB-lite"/>
    </source>
</evidence>
<feature type="domain" description="Moderate conductance mechanosensitive channel YbiO-like transmembrane helix 1" evidence="11">
    <location>
        <begin position="479"/>
        <end position="555"/>
    </location>
</feature>
<feature type="compositionally biased region" description="Low complexity" evidence="7">
    <location>
        <begin position="250"/>
        <end position="261"/>
    </location>
</feature>
<evidence type="ECO:0000256" key="1">
    <source>
        <dbReference type="ARBA" id="ARBA00004651"/>
    </source>
</evidence>
<comment type="subcellular location">
    <subcellularLocation>
        <location evidence="1">Cell membrane</location>
        <topology evidence="1">Multi-pass membrane protein</topology>
    </subcellularLocation>
</comment>
<dbReference type="InterPro" id="IPR010920">
    <property type="entry name" value="LSM_dom_sf"/>
</dbReference>
<dbReference type="PANTHER" id="PTHR30460">
    <property type="entry name" value="MODERATE CONDUCTANCE MECHANOSENSITIVE CHANNEL YBIO"/>
    <property type="match status" value="1"/>
</dbReference>
<feature type="transmembrane region" description="Helical" evidence="8">
    <location>
        <begin position="611"/>
        <end position="630"/>
    </location>
</feature>
<proteinExistence type="inferred from homology"/>
<keyword evidence="3" id="KW-1003">Cell membrane</keyword>
<feature type="domain" description="Mechanosensitive ion channel MscS" evidence="9">
    <location>
        <begin position="661"/>
        <end position="723"/>
    </location>
</feature>
<keyword evidence="5 8" id="KW-1133">Transmembrane helix</keyword>
<dbReference type="RefSeq" id="WP_146887839.1">
    <property type="nucleotide sequence ID" value="NZ_BJYG01000019.1"/>
</dbReference>
<dbReference type="EMBL" id="BJYG01000019">
    <property type="protein sequence ID" value="GEN63358.1"/>
    <property type="molecule type" value="Genomic_DNA"/>
</dbReference>
<dbReference type="PANTHER" id="PTHR30460:SF0">
    <property type="entry name" value="MODERATE CONDUCTANCE MECHANOSENSITIVE CHANNEL YBIO"/>
    <property type="match status" value="1"/>
</dbReference>
<feature type="compositionally biased region" description="Gly residues" evidence="7">
    <location>
        <begin position="879"/>
        <end position="888"/>
    </location>
</feature>
<evidence type="ECO:0000313" key="12">
    <source>
        <dbReference type="EMBL" id="GEN63358.1"/>
    </source>
</evidence>
<dbReference type="InterPro" id="IPR023408">
    <property type="entry name" value="MscS_beta-dom_sf"/>
</dbReference>
<feature type="transmembrane region" description="Helical" evidence="8">
    <location>
        <begin position="565"/>
        <end position="590"/>
    </location>
</feature>
<comment type="caution">
    <text evidence="12">The sequence shown here is derived from an EMBL/GenBank/DDBJ whole genome shotgun (WGS) entry which is preliminary data.</text>
</comment>
<dbReference type="Pfam" id="PF00924">
    <property type="entry name" value="MS_channel_2nd"/>
    <property type="match status" value="1"/>
</dbReference>
<dbReference type="GO" id="GO:0005886">
    <property type="term" value="C:plasma membrane"/>
    <property type="evidence" value="ECO:0007669"/>
    <property type="project" value="UniProtKB-SubCell"/>
</dbReference>
<evidence type="ECO:0000259" key="11">
    <source>
        <dbReference type="Pfam" id="PF25392"/>
    </source>
</evidence>
<dbReference type="Proteomes" id="UP000321746">
    <property type="component" value="Unassembled WGS sequence"/>
</dbReference>
<dbReference type="AlphaFoldDB" id="A0A511XKB3"/>
<dbReference type="InterPro" id="IPR045276">
    <property type="entry name" value="YbiO_bact"/>
</dbReference>
<protein>
    <recommendedName>
        <fullName evidence="14">Mechanosensitive ion channel protein MscS</fullName>
    </recommendedName>
</protein>
<keyword evidence="4 8" id="KW-0812">Transmembrane</keyword>
<feature type="compositionally biased region" description="Basic and acidic residues" evidence="7">
    <location>
        <begin position="858"/>
        <end position="873"/>
    </location>
</feature>
<gene>
    <name evidence="12" type="ORF">AOE01nite_15820</name>
</gene>
<keyword evidence="6 8" id="KW-0472">Membrane</keyword>
<dbReference type="InterPro" id="IPR011014">
    <property type="entry name" value="MscS_channel_TM-2"/>
</dbReference>
<dbReference type="SUPFAM" id="SSF50182">
    <property type="entry name" value="Sm-like ribonucleoproteins"/>
    <property type="match status" value="1"/>
</dbReference>
<feature type="transmembrane region" description="Helical" evidence="8">
    <location>
        <begin position="399"/>
        <end position="417"/>
    </location>
</feature>
<organism evidence="12 13">
    <name type="scientific">Acetobacter oeni</name>
    <dbReference type="NCBI Taxonomy" id="304077"/>
    <lineage>
        <taxon>Bacteria</taxon>
        <taxon>Pseudomonadati</taxon>
        <taxon>Pseudomonadota</taxon>
        <taxon>Alphaproteobacteria</taxon>
        <taxon>Acetobacterales</taxon>
        <taxon>Acetobacteraceae</taxon>
        <taxon>Acetobacter</taxon>
    </lineage>
</organism>
<evidence type="ECO:0000256" key="5">
    <source>
        <dbReference type="ARBA" id="ARBA00022989"/>
    </source>
</evidence>
<comment type="similarity">
    <text evidence="2">Belongs to the MscS (TC 1.A.23) family.</text>
</comment>
<dbReference type="Gene3D" id="1.10.287.1260">
    <property type="match status" value="1"/>
</dbReference>
<dbReference type="InterPro" id="IPR057485">
    <property type="entry name" value="YbiO-like_TM1"/>
</dbReference>
<evidence type="ECO:0000256" key="4">
    <source>
        <dbReference type="ARBA" id="ARBA00022692"/>
    </source>
</evidence>